<evidence type="ECO:0008006" key="8">
    <source>
        <dbReference type="Google" id="ProtNLM"/>
    </source>
</evidence>
<feature type="compositionally biased region" description="Basic and acidic residues" evidence="3">
    <location>
        <begin position="1462"/>
        <end position="1474"/>
    </location>
</feature>
<feature type="compositionally biased region" description="Pro residues" evidence="3">
    <location>
        <begin position="136"/>
        <end position="168"/>
    </location>
</feature>
<dbReference type="KEGG" id="csv:101219633"/>
<feature type="compositionally biased region" description="Polar residues" evidence="3">
    <location>
        <begin position="1198"/>
        <end position="1207"/>
    </location>
</feature>
<organism evidence="6 7">
    <name type="scientific">Cucumis sativus</name>
    <name type="common">Cucumber</name>
    <dbReference type="NCBI Taxonomy" id="3659"/>
    <lineage>
        <taxon>Eukaryota</taxon>
        <taxon>Viridiplantae</taxon>
        <taxon>Streptophyta</taxon>
        <taxon>Embryophyta</taxon>
        <taxon>Tracheophyta</taxon>
        <taxon>Spermatophyta</taxon>
        <taxon>Magnoliopsida</taxon>
        <taxon>eudicotyledons</taxon>
        <taxon>Gunneridae</taxon>
        <taxon>Pentapetalae</taxon>
        <taxon>rosids</taxon>
        <taxon>fabids</taxon>
        <taxon>Cucurbitales</taxon>
        <taxon>Cucurbitaceae</taxon>
        <taxon>Benincaseae</taxon>
        <taxon>Cucumis</taxon>
    </lineage>
</organism>
<dbReference type="OrthoDB" id="21470at2759"/>
<keyword evidence="2" id="KW-0863">Zinc-finger</keyword>
<feature type="region of interest" description="Disordered" evidence="3">
    <location>
        <begin position="954"/>
        <end position="979"/>
    </location>
</feature>
<reference evidence="6 7" key="2">
    <citation type="journal article" date="2009" name="PLoS ONE">
        <title>An integrated genetic and cytogenetic map of the cucumber genome.</title>
        <authorList>
            <person name="Ren Y."/>
            <person name="Zhang Z."/>
            <person name="Liu J."/>
            <person name="Staub J.E."/>
            <person name="Han Y."/>
            <person name="Cheng Z."/>
            <person name="Li X."/>
            <person name="Lu J."/>
            <person name="Miao H."/>
            <person name="Kang H."/>
            <person name="Xie B."/>
            <person name="Gu X."/>
            <person name="Wang X."/>
            <person name="Du Y."/>
            <person name="Jin W."/>
            <person name="Huang S."/>
        </authorList>
    </citation>
    <scope>NUCLEOTIDE SEQUENCE [LARGE SCALE GENOMIC DNA]</scope>
    <source>
        <strain evidence="7">cv. 9930</strain>
    </source>
</reference>
<feature type="compositionally biased region" description="Pro residues" evidence="3">
    <location>
        <begin position="29"/>
        <end position="48"/>
    </location>
</feature>
<protein>
    <recommendedName>
        <fullName evidence="8">C3H1-type domain-containing protein</fullName>
    </recommendedName>
</protein>
<feature type="domain" description="C3H1-type" evidence="4">
    <location>
        <begin position="827"/>
        <end position="849"/>
    </location>
</feature>
<feature type="region of interest" description="Disordered" evidence="3">
    <location>
        <begin position="1"/>
        <end position="83"/>
    </location>
</feature>
<feature type="zinc finger region" description="C3H1-type" evidence="2">
    <location>
        <begin position="827"/>
        <end position="849"/>
    </location>
</feature>
<evidence type="ECO:0000259" key="5">
    <source>
        <dbReference type="PROSITE" id="PS50128"/>
    </source>
</evidence>
<evidence type="ECO:0000256" key="1">
    <source>
        <dbReference type="ARBA" id="ARBA00022664"/>
    </source>
</evidence>
<feature type="compositionally biased region" description="Polar residues" evidence="3">
    <location>
        <begin position="1421"/>
        <end position="1433"/>
    </location>
</feature>
<dbReference type="Proteomes" id="UP000029981">
    <property type="component" value="Chromosome 1"/>
</dbReference>
<dbReference type="Gene3D" id="1.10.10.790">
    <property type="entry name" value="Surp module"/>
    <property type="match status" value="1"/>
</dbReference>
<feature type="compositionally biased region" description="Basic residues" evidence="3">
    <location>
        <begin position="774"/>
        <end position="790"/>
    </location>
</feature>
<keyword evidence="1" id="KW-0507">mRNA processing</keyword>
<dbReference type="GO" id="GO:0006397">
    <property type="term" value="P:mRNA processing"/>
    <property type="evidence" value="ECO:0007669"/>
    <property type="project" value="UniProtKB-KW"/>
</dbReference>
<dbReference type="eggNOG" id="ENOG502QU3F">
    <property type="taxonomic scope" value="Eukaryota"/>
</dbReference>
<feature type="region of interest" description="Disordered" evidence="3">
    <location>
        <begin position="130"/>
        <end position="182"/>
    </location>
</feature>
<dbReference type="PROSITE" id="PS50128">
    <property type="entry name" value="SURP"/>
    <property type="match status" value="1"/>
</dbReference>
<reference evidence="6 7" key="4">
    <citation type="journal article" date="2011" name="BMC Genomics">
        <title>RNA-Seq improves annotation of protein-coding genes in the cucumber genome.</title>
        <authorList>
            <person name="Li Z."/>
            <person name="Zhang Z."/>
            <person name="Yan P."/>
            <person name="Huang S."/>
            <person name="Fei Z."/>
            <person name="Lin K."/>
        </authorList>
    </citation>
    <scope>NUCLEOTIDE SEQUENCE [LARGE SCALE GENOMIC DNA]</scope>
    <source>
        <strain evidence="7">cv. 9930</strain>
    </source>
</reference>
<evidence type="ECO:0000259" key="4">
    <source>
        <dbReference type="PROSITE" id="PS50103"/>
    </source>
</evidence>
<feature type="compositionally biased region" description="Polar residues" evidence="3">
    <location>
        <begin position="804"/>
        <end position="815"/>
    </location>
</feature>
<dbReference type="InterPro" id="IPR035967">
    <property type="entry name" value="SWAP/Surp_sf"/>
</dbReference>
<feature type="domain" description="SURP motif" evidence="5">
    <location>
        <begin position="349"/>
        <end position="397"/>
    </location>
</feature>
<feature type="compositionally biased region" description="Polar residues" evidence="3">
    <location>
        <begin position="1"/>
        <end position="12"/>
    </location>
</feature>
<feature type="compositionally biased region" description="Low complexity" evidence="3">
    <location>
        <begin position="208"/>
        <end position="217"/>
    </location>
</feature>
<dbReference type="STRING" id="3659.A0A0A0LRV0"/>
<feature type="compositionally biased region" description="Basic and acidic residues" evidence="3">
    <location>
        <begin position="763"/>
        <end position="773"/>
    </location>
</feature>
<evidence type="ECO:0000313" key="7">
    <source>
        <dbReference type="Proteomes" id="UP000029981"/>
    </source>
</evidence>
<name>A0A0A0LRV0_CUCSA</name>
<feature type="region of interest" description="Disordered" evidence="3">
    <location>
        <begin position="1421"/>
        <end position="1474"/>
    </location>
</feature>
<sequence>MYGQANYASQFGQGPPKPWPPAYQQRAGAPPPPPPPTSYVQPGPPIPSHPITQQAPAPPPQAQPLHLSQPGSHGPLPPFCQGPSIQVLPGGITNIRPYFHTFPPVHGNTQVSVFNSNAQQNVQLSHSGVQNMHHVLPPPPPLPLPPPPPPPPPPSQAPNPDLLRPPQPSTVGSLHPPSQGQALYGARTHQPLQQGGLQVFPSIPPHPTTSTFPTPSSNFLGDSHLLPMAPPPPPPSSPPPIPPSPPPPTSPSPSIPHPDSSNLLHGSDLGPSSTVHYSKDLKPSEIDQGGTPPSHLGDNGPGNDEHGNLEVDSGLMVSNVDNEKLADKDYVQVLPPSPPKPKDDRIVKKIEVLCQLIADNGPNFEDTIRQKESGNPEFEFLLGGEPGSESAIGHKYFLWMKMKYCLASKNIEITERCSLRYLRIEPQSENLTVLAASLSPANSDMEMEDDITVEQGTSHSFEIQSYECEARKEEHDARDLVQLQEPEVLRSCSPEKEKVAEEGGPKHLLNHEKFGSIASCQVHSPVRSTAGVAGHPSGNDFENSLSYLQNDKGQAGEVASSAGTISSQSTALITGGSPFRLIQDYASDENSESDEDSHRTDVHFVAISPSTPAYSKTSDKDTGDLTTLGSKGSCQVRWSYVPPCEFSMPEPGAQFHSESPKQVIDATEANVRKTGNELSYNDQHNQIDTVTGTKSLDAMNGCSVDVPQDTGKLQKETDAEKGRLGPSPVKIDEFGRLVREGGSDSDSDDSHYRRRHRSRRSRNSSESRSPVDRRRGRRSPRRRRERRSRSRSWSPRNQRDRSRSPVSRRTSQFSNENKRRDKGMVRKCFDFQRGRCYRGASCRYVHHEPNKNDGSRFHRSKHQDVHSTSKNIKIREDTMNMSREVSDLGHTKVEIQESILHNVSPKEDTHDWKTDNPTGDPDSFVSKCRSSSERTGLVQDALICLEPAEAVHVRANDDGQEPKKSYEQPSVTASSQCMSNADTEKLSGDISMSVLTSVENSVAQQSNTFVAELQSSTDLSHQMDGSFVSNLLPDQVTAVTSNKAPEWEHFPDRTSSIKPQFDTSSAIQLPLTSQILSESPVPKPLSATAPVSATDDDHSLTELPPPPPLIISHVSSAEISMPAPYNFVSQNLSFPSNSSLPIGFHPHHGMVSIQPSHFQSTSLLPPKPLYNSLAPVATNAGMPMQFHHSHLSQGRDLGSQSAMSSQPLELHSHSKLGESPLQEPYRAPPMHMDEIRSIAPVANNRPTQPFGFPSFQNEENLGRTSVEMNSSSFFPQRNFSDQSMLATNANRMQPSGDNFPPSEFRSSFSQFQPYSRFQQPLYTSQPAHDTLFHDPSQIGSISRHYPDPLSRSHPSLLPEFGGLGITTHHNPYASTFEKPLSSSFRSNFLNFGNDAPSGDIRGSTFNLNSVHVDGQGTNYVGSRQTVASPNSTKPLGKLLSGTDDDQYDPLFDSIEPSSPITKKSDRGQKLKKARESHMIARLGGSHKLLDVEENNKHKEVAAVTSTTSLENDEFGETGDAEAGAVENDLDDDANLSGEIEIDQVKSSEKSKKSKGSRSLKLFRIAIADFVKEVLKPSWRQGNMSKEAFKTIVKKTVDKVSGAMKSHQIPKSQAKINRYIDSSQRKLTKLVMGYVDKYVKT</sequence>
<reference evidence="6 7" key="3">
    <citation type="journal article" date="2010" name="BMC Genomics">
        <title>Transcriptome sequencing and comparative analysis of cucumber flowers with different sex types.</title>
        <authorList>
            <person name="Guo S."/>
            <person name="Zheng Y."/>
            <person name="Joung J.G."/>
            <person name="Liu S."/>
            <person name="Zhang Z."/>
            <person name="Crasta O.R."/>
            <person name="Sobral B.W."/>
            <person name="Xu Y."/>
            <person name="Huang S."/>
            <person name="Fei Z."/>
        </authorList>
    </citation>
    <scope>NUCLEOTIDE SEQUENCE [LARGE SCALE GENOMIC DNA]</scope>
    <source>
        <strain evidence="7">cv. 9930</strain>
    </source>
</reference>
<feature type="compositionally biased region" description="Basic and acidic residues" evidence="3">
    <location>
        <begin position="712"/>
        <end position="723"/>
    </location>
</feature>
<keyword evidence="2" id="KW-0862">Zinc</keyword>
<keyword evidence="2" id="KW-0479">Metal-binding</keyword>
<evidence type="ECO:0000256" key="2">
    <source>
        <dbReference type="PROSITE-ProRule" id="PRU00723"/>
    </source>
</evidence>
<dbReference type="SMART" id="SM00648">
    <property type="entry name" value="SWAP"/>
    <property type="match status" value="1"/>
</dbReference>
<dbReference type="InterPro" id="IPR052650">
    <property type="entry name" value="Zinc_finger_CCCH"/>
</dbReference>
<feature type="compositionally biased region" description="Basic and acidic residues" evidence="3">
    <location>
        <begin position="730"/>
        <end position="742"/>
    </location>
</feature>
<dbReference type="PROSITE" id="PS50103">
    <property type="entry name" value="ZF_C3H1"/>
    <property type="match status" value="1"/>
</dbReference>
<evidence type="ECO:0000313" key="6">
    <source>
        <dbReference type="EMBL" id="KGN63739.1"/>
    </source>
</evidence>
<feature type="region of interest" description="Disordered" evidence="3">
    <location>
        <begin position="903"/>
        <end position="928"/>
    </location>
</feature>
<feature type="region of interest" description="Disordered" evidence="3">
    <location>
        <begin position="1078"/>
        <end position="1105"/>
    </location>
</feature>
<feature type="compositionally biased region" description="Basic and acidic residues" evidence="3">
    <location>
        <begin position="954"/>
        <end position="966"/>
    </location>
</feature>
<dbReference type="SUPFAM" id="SSF109905">
    <property type="entry name" value="Surp module (SWAP domain)"/>
    <property type="match status" value="1"/>
</dbReference>
<dbReference type="GO" id="GO:0008270">
    <property type="term" value="F:zinc ion binding"/>
    <property type="evidence" value="ECO:0007669"/>
    <property type="project" value="UniProtKB-KW"/>
</dbReference>
<feature type="region of interest" description="Disordered" evidence="3">
    <location>
        <begin position="1188"/>
        <end position="1227"/>
    </location>
</feature>
<dbReference type="GO" id="GO:0003723">
    <property type="term" value="F:RNA binding"/>
    <property type="evidence" value="ECO:0007669"/>
    <property type="project" value="InterPro"/>
</dbReference>
<feature type="region of interest" description="Disordered" evidence="3">
    <location>
        <begin position="700"/>
        <end position="819"/>
    </location>
</feature>
<keyword evidence="7" id="KW-1185">Reference proteome</keyword>
<feature type="region of interest" description="Disordered" evidence="3">
    <location>
        <begin position="196"/>
        <end position="310"/>
    </location>
</feature>
<dbReference type="PANTHER" id="PTHR36886">
    <property type="entry name" value="PROTEIN FRIGIDA-ESSENTIAL 1"/>
    <property type="match status" value="1"/>
</dbReference>
<feature type="compositionally biased region" description="Basic and acidic residues" evidence="3">
    <location>
        <begin position="904"/>
        <end position="914"/>
    </location>
</feature>
<dbReference type="PANTHER" id="PTHR36886:SF7">
    <property type="entry name" value="EXPRESSED PROTEIN"/>
    <property type="match status" value="1"/>
</dbReference>
<feature type="compositionally biased region" description="Polar residues" evidence="3">
    <location>
        <begin position="967"/>
        <end position="979"/>
    </location>
</feature>
<dbReference type="Pfam" id="PF01805">
    <property type="entry name" value="Surp"/>
    <property type="match status" value="1"/>
</dbReference>
<dbReference type="OMA" id="YQQAPPH"/>
<dbReference type="EMBL" id="CM002922">
    <property type="protein sequence ID" value="KGN63739.1"/>
    <property type="molecule type" value="Genomic_DNA"/>
</dbReference>
<feature type="compositionally biased region" description="Pro residues" evidence="3">
    <location>
        <begin position="228"/>
        <end position="256"/>
    </location>
</feature>
<dbReference type="InterPro" id="IPR000061">
    <property type="entry name" value="Surp"/>
</dbReference>
<accession>A0A0A0LRV0</accession>
<dbReference type="Gramene" id="KGN63739">
    <property type="protein sequence ID" value="KGN63739"/>
    <property type="gene ID" value="Csa_1G014360"/>
</dbReference>
<proteinExistence type="predicted"/>
<reference evidence="6 7" key="1">
    <citation type="journal article" date="2009" name="Nat. Genet.">
        <title>The genome of the cucumber, Cucumis sativus L.</title>
        <authorList>
            <person name="Huang S."/>
            <person name="Li R."/>
            <person name="Zhang Z."/>
            <person name="Li L."/>
            <person name="Gu X."/>
            <person name="Fan W."/>
            <person name="Lucas W.J."/>
            <person name="Wang X."/>
            <person name="Xie B."/>
            <person name="Ni P."/>
            <person name="Ren Y."/>
            <person name="Zhu H."/>
            <person name="Li J."/>
            <person name="Lin K."/>
            <person name="Jin W."/>
            <person name="Fei Z."/>
            <person name="Li G."/>
            <person name="Staub J."/>
            <person name="Kilian A."/>
            <person name="van der Vossen E.A."/>
            <person name="Wu Y."/>
            <person name="Guo J."/>
            <person name="He J."/>
            <person name="Jia Z."/>
            <person name="Ren Y."/>
            <person name="Tian G."/>
            <person name="Lu Y."/>
            <person name="Ruan J."/>
            <person name="Qian W."/>
            <person name="Wang M."/>
            <person name="Huang Q."/>
            <person name="Li B."/>
            <person name="Xuan Z."/>
            <person name="Cao J."/>
            <person name="Asan"/>
            <person name="Wu Z."/>
            <person name="Zhang J."/>
            <person name="Cai Q."/>
            <person name="Bai Y."/>
            <person name="Zhao B."/>
            <person name="Han Y."/>
            <person name="Li Y."/>
            <person name="Li X."/>
            <person name="Wang S."/>
            <person name="Shi Q."/>
            <person name="Liu S."/>
            <person name="Cho W.K."/>
            <person name="Kim J.Y."/>
            <person name="Xu Y."/>
            <person name="Heller-Uszynska K."/>
            <person name="Miao H."/>
            <person name="Cheng Z."/>
            <person name="Zhang S."/>
            <person name="Wu J."/>
            <person name="Yang Y."/>
            <person name="Kang H."/>
            <person name="Li M."/>
            <person name="Liang H."/>
            <person name="Ren X."/>
            <person name="Shi Z."/>
            <person name="Wen M."/>
            <person name="Jian M."/>
            <person name="Yang H."/>
            <person name="Zhang G."/>
            <person name="Yang Z."/>
            <person name="Chen R."/>
            <person name="Liu S."/>
            <person name="Li J."/>
            <person name="Ma L."/>
            <person name="Liu H."/>
            <person name="Zhou Y."/>
            <person name="Zhao J."/>
            <person name="Fang X."/>
            <person name="Li G."/>
            <person name="Fang L."/>
            <person name="Li Y."/>
            <person name="Liu D."/>
            <person name="Zheng H."/>
            <person name="Zhang Y."/>
            <person name="Qin N."/>
            <person name="Li Z."/>
            <person name="Yang G."/>
            <person name="Yang S."/>
            <person name="Bolund L."/>
            <person name="Kristiansen K."/>
            <person name="Zheng H."/>
            <person name="Li S."/>
            <person name="Zhang X."/>
            <person name="Yang H."/>
            <person name="Wang J."/>
            <person name="Sun R."/>
            <person name="Zhang B."/>
            <person name="Jiang S."/>
            <person name="Wang J."/>
            <person name="Du Y."/>
            <person name="Li S."/>
        </authorList>
    </citation>
    <scope>NUCLEOTIDE SEQUENCE [LARGE SCALE GENOMIC DNA]</scope>
    <source>
        <strain evidence="7">cv. 9930</strain>
    </source>
</reference>
<evidence type="ECO:0000256" key="3">
    <source>
        <dbReference type="SAM" id="MobiDB-lite"/>
    </source>
</evidence>
<dbReference type="InterPro" id="IPR000571">
    <property type="entry name" value="Znf_CCCH"/>
</dbReference>
<feature type="compositionally biased region" description="Polar residues" evidence="3">
    <location>
        <begin position="169"/>
        <end position="181"/>
    </location>
</feature>
<feature type="compositionally biased region" description="Basic residues" evidence="3">
    <location>
        <begin position="752"/>
        <end position="762"/>
    </location>
</feature>
<gene>
    <name evidence="6" type="ORF">Csa_1G014360</name>
</gene>